<dbReference type="PANTHER" id="PTHR10201:SF291">
    <property type="entry name" value="MATRIX METALLOPROTEINASE 1, ISOFORM C-RELATED"/>
    <property type="match status" value="1"/>
</dbReference>
<feature type="binding site" evidence="9">
    <location>
        <position position="103"/>
    </location>
    <ligand>
        <name>Zn(2+)</name>
        <dbReference type="ChEBI" id="CHEBI:29105"/>
        <label>1</label>
    </ligand>
</feature>
<dbReference type="OrthoDB" id="10030048at2759"/>
<dbReference type="GO" id="GO:0031012">
    <property type="term" value="C:extracellular matrix"/>
    <property type="evidence" value="ECO:0007669"/>
    <property type="project" value="InterPro"/>
</dbReference>
<proteinExistence type="inferred from homology"/>
<keyword evidence="12" id="KW-1185">Reference proteome</keyword>
<dbReference type="CDD" id="cd04278">
    <property type="entry name" value="ZnMc_MMP"/>
    <property type="match status" value="1"/>
</dbReference>
<keyword evidence="2" id="KW-0645">Protease</keyword>
<dbReference type="AlphaFoldDB" id="A0A482VRQ6"/>
<dbReference type="PANTHER" id="PTHR10201">
    <property type="entry name" value="MATRIX METALLOPROTEINASE"/>
    <property type="match status" value="1"/>
</dbReference>
<dbReference type="GO" id="GO:0008270">
    <property type="term" value="F:zinc ion binding"/>
    <property type="evidence" value="ECO:0007669"/>
    <property type="project" value="InterPro"/>
</dbReference>
<feature type="binding site" evidence="9">
    <location>
        <position position="99"/>
    </location>
    <ligand>
        <name>Ca(2+)</name>
        <dbReference type="ChEBI" id="CHEBI:29108"/>
        <label>2</label>
    </ligand>
</feature>
<feature type="domain" description="Peptidase metallopeptidase" evidence="10">
    <location>
        <begin position="15"/>
        <end position="171"/>
    </location>
</feature>
<feature type="binding site" evidence="9">
    <location>
        <position position="77"/>
    </location>
    <ligand>
        <name>Zn(2+)</name>
        <dbReference type="ChEBI" id="CHEBI:29105"/>
        <label>1</label>
    </ligand>
</feature>
<keyword evidence="4" id="KW-0732">Signal</keyword>
<evidence type="ECO:0000256" key="4">
    <source>
        <dbReference type="ARBA" id="ARBA00022729"/>
    </source>
</evidence>
<reference evidence="11 12" key="1">
    <citation type="submission" date="2017-03" db="EMBL/GenBank/DDBJ databases">
        <title>Genome of the blue death feigning beetle - Asbolus verrucosus.</title>
        <authorList>
            <person name="Rider S.D."/>
        </authorList>
    </citation>
    <scope>NUCLEOTIDE SEQUENCE [LARGE SCALE GENOMIC DNA]</scope>
    <source>
        <strain evidence="11">Butters</strain>
        <tissue evidence="11">Head and leg muscle</tissue>
    </source>
</reference>
<feature type="binding site" evidence="9">
    <location>
        <position position="92"/>
    </location>
    <ligand>
        <name>Zn(2+)</name>
        <dbReference type="ChEBI" id="CHEBI:29105"/>
        <label>1</label>
    </ligand>
</feature>
<feature type="binding site" evidence="9">
    <location>
        <position position="67"/>
    </location>
    <ligand>
        <name>Ca(2+)</name>
        <dbReference type="ChEBI" id="CHEBI:29108"/>
        <label>2</label>
    </ligand>
</feature>
<dbReference type="InterPro" id="IPR024079">
    <property type="entry name" value="MetalloPept_cat_dom_sf"/>
</dbReference>
<organism evidence="11 12">
    <name type="scientific">Asbolus verrucosus</name>
    <name type="common">Desert ironclad beetle</name>
    <dbReference type="NCBI Taxonomy" id="1661398"/>
    <lineage>
        <taxon>Eukaryota</taxon>
        <taxon>Metazoa</taxon>
        <taxon>Ecdysozoa</taxon>
        <taxon>Arthropoda</taxon>
        <taxon>Hexapoda</taxon>
        <taxon>Insecta</taxon>
        <taxon>Pterygota</taxon>
        <taxon>Neoptera</taxon>
        <taxon>Endopterygota</taxon>
        <taxon>Coleoptera</taxon>
        <taxon>Polyphaga</taxon>
        <taxon>Cucujiformia</taxon>
        <taxon>Tenebrionidae</taxon>
        <taxon>Pimeliinae</taxon>
        <taxon>Asbolus</taxon>
    </lineage>
</organism>
<feature type="binding site" evidence="9">
    <location>
        <position position="79"/>
    </location>
    <ligand>
        <name>Zn(2+)</name>
        <dbReference type="ChEBI" id="CHEBI:29105"/>
        <label>1</label>
    </ligand>
</feature>
<dbReference type="Pfam" id="PF00413">
    <property type="entry name" value="Peptidase_M10"/>
    <property type="match status" value="1"/>
</dbReference>
<protein>
    <submittedName>
        <fullName evidence="11">Peptidase M10 domain containing protein</fullName>
    </submittedName>
</protein>
<evidence type="ECO:0000256" key="3">
    <source>
        <dbReference type="ARBA" id="ARBA00022723"/>
    </source>
</evidence>
<dbReference type="STRING" id="1661398.A0A482VRQ6"/>
<feature type="binding site" evidence="9">
    <location>
        <position position="108"/>
    </location>
    <ligand>
        <name>Ca(2+)</name>
        <dbReference type="ChEBI" id="CHEBI:29108"/>
        <label>3</label>
    </ligand>
</feature>
<feature type="binding site" evidence="9">
    <location>
        <position position="85"/>
    </location>
    <ligand>
        <name>Ca(2+)</name>
        <dbReference type="ChEBI" id="CHEBI:29108"/>
        <label>3</label>
    </ligand>
</feature>
<dbReference type="InterPro" id="IPR033739">
    <property type="entry name" value="M10A_MMP"/>
</dbReference>
<feature type="binding site" evidence="9">
    <location>
        <position position="101"/>
    </location>
    <ligand>
        <name>Ca(2+)</name>
        <dbReference type="ChEBI" id="CHEBI:29108"/>
        <label>2</label>
    </ligand>
</feature>
<dbReference type="GO" id="GO:0005615">
    <property type="term" value="C:extracellular space"/>
    <property type="evidence" value="ECO:0007669"/>
    <property type="project" value="TreeGrafter"/>
</dbReference>
<feature type="binding site" evidence="9">
    <location>
        <position position="126"/>
    </location>
    <ligand>
        <name>Zn(2+)</name>
        <dbReference type="ChEBI" id="CHEBI:29105"/>
        <label>2</label>
        <note>catalytic</note>
    </ligand>
</feature>
<feature type="binding site" evidence="9">
    <location>
        <position position="84"/>
    </location>
    <ligand>
        <name>Ca(2+)</name>
        <dbReference type="ChEBI" id="CHEBI:29108"/>
        <label>3</label>
    </ligand>
</feature>
<dbReference type="GO" id="GO:0006508">
    <property type="term" value="P:proteolysis"/>
    <property type="evidence" value="ECO:0007669"/>
    <property type="project" value="UniProtKB-KW"/>
</dbReference>
<dbReference type="PRINTS" id="PR00138">
    <property type="entry name" value="MATRIXIN"/>
</dbReference>
<evidence type="ECO:0000256" key="9">
    <source>
        <dbReference type="PIRSR" id="PIRSR621190-2"/>
    </source>
</evidence>
<name>A0A482VRQ6_ASBVE</name>
<evidence type="ECO:0000313" key="11">
    <source>
        <dbReference type="EMBL" id="RZC35149.1"/>
    </source>
</evidence>
<dbReference type="EMBL" id="QDEB01073602">
    <property type="protein sequence ID" value="RZC35149.1"/>
    <property type="molecule type" value="Genomic_DNA"/>
</dbReference>
<feature type="active site" evidence="8">
    <location>
        <position position="127"/>
    </location>
</feature>
<dbReference type="Gene3D" id="3.40.390.10">
    <property type="entry name" value="Collagenase (Catalytic Domain)"/>
    <property type="match status" value="1"/>
</dbReference>
<comment type="cofactor">
    <cofactor evidence="9">
        <name>Ca(2+)</name>
        <dbReference type="ChEBI" id="CHEBI:29108"/>
    </cofactor>
    <text evidence="9">Can bind about 5 Ca(2+) ions per subunit.</text>
</comment>
<keyword evidence="9" id="KW-0106">Calcium</keyword>
<keyword evidence="6 9" id="KW-0862">Zinc</keyword>
<feature type="binding site" evidence="9">
    <location>
        <position position="144"/>
    </location>
    <ligand>
        <name>Zn(2+)</name>
        <dbReference type="ChEBI" id="CHEBI:29105"/>
        <label>2</label>
        <note>catalytic</note>
    </ligand>
</feature>
<gene>
    <name evidence="11" type="ORF">BDFB_014462</name>
</gene>
<feature type="binding site" evidence="9">
    <location>
        <position position="108"/>
    </location>
    <ligand>
        <name>Ca(2+)</name>
        <dbReference type="ChEBI" id="CHEBI:29108"/>
        <label>1</label>
    </ligand>
</feature>
<keyword evidence="7" id="KW-0482">Metalloprotease</keyword>
<accession>A0A482VRQ6</accession>
<comment type="caution">
    <text evidence="11">The sequence shown here is derived from an EMBL/GenBank/DDBJ whole genome shotgun (WGS) entry which is preliminary data.</text>
</comment>
<sequence length="177" mass="19861">MPKHPRIKIFNPPSPGSRWRRKNLKYKISKYPKNLSPKDVDRAISRAFSAWSNVTNLTFAPSKGNADIEIKFETAKHNDEKPFDGAGGAFAHAFFPNHGGDVHFDASEGWTTNTKDGTDLFQVAVHELGHSLGLEHSNVKEALMAPFYGSYNPHFKLHEDDIRGIQALYGGKAKRRM</sequence>
<dbReference type="InterPro" id="IPR001818">
    <property type="entry name" value="Pept_M10_metallopeptidase"/>
</dbReference>
<comment type="similarity">
    <text evidence="1">Belongs to the peptidase M10A family.</text>
</comment>
<dbReference type="GO" id="GO:0030574">
    <property type="term" value="P:collagen catabolic process"/>
    <property type="evidence" value="ECO:0007669"/>
    <property type="project" value="TreeGrafter"/>
</dbReference>
<dbReference type="Proteomes" id="UP000292052">
    <property type="component" value="Unassembled WGS sequence"/>
</dbReference>
<feature type="binding site" evidence="9">
    <location>
        <position position="136"/>
    </location>
    <ligand>
        <name>Zn(2+)</name>
        <dbReference type="ChEBI" id="CHEBI:29105"/>
        <label>2</label>
        <note>catalytic</note>
    </ligand>
</feature>
<evidence type="ECO:0000256" key="2">
    <source>
        <dbReference type="ARBA" id="ARBA00022670"/>
    </source>
</evidence>
<dbReference type="SMART" id="SM00235">
    <property type="entry name" value="ZnMc"/>
    <property type="match status" value="1"/>
</dbReference>
<evidence type="ECO:0000313" key="12">
    <source>
        <dbReference type="Proteomes" id="UP000292052"/>
    </source>
</evidence>
<dbReference type="InterPro" id="IPR006026">
    <property type="entry name" value="Peptidase_Metallo"/>
</dbReference>
<evidence type="ECO:0000256" key="8">
    <source>
        <dbReference type="PIRSR" id="PIRSR621190-1"/>
    </source>
</evidence>
<evidence type="ECO:0000256" key="1">
    <source>
        <dbReference type="ARBA" id="ARBA00010370"/>
    </source>
</evidence>
<feature type="binding site" evidence="9">
    <location>
        <position position="105"/>
    </location>
    <ligand>
        <name>Ca(2+)</name>
        <dbReference type="ChEBI" id="CHEBI:29108"/>
        <label>3</label>
    </ligand>
</feature>
<keyword evidence="3 9" id="KW-0479">Metal-binding</keyword>
<feature type="binding site" evidence="9">
    <location>
        <position position="130"/>
    </location>
    <ligand>
        <name>Zn(2+)</name>
        <dbReference type="ChEBI" id="CHEBI:29105"/>
        <label>2</label>
        <note>catalytic</note>
    </ligand>
</feature>
<evidence type="ECO:0000256" key="6">
    <source>
        <dbReference type="ARBA" id="ARBA00022833"/>
    </source>
</evidence>
<dbReference type="GO" id="GO:0030198">
    <property type="term" value="P:extracellular matrix organization"/>
    <property type="evidence" value="ECO:0007669"/>
    <property type="project" value="TreeGrafter"/>
</dbReference>
<comment type="cofactor">
    <cofactor evidence="9">
        <name>Zn(2+)</name>
        <dbReference type="ChEBI" id="CHEBI:29105"/>
    </cofactor>
    <text evidence="9">Binds 2 Zn(2+) ions per subunit.</text>
</comment>
<dbReference type="GO" id="GO:0004222">
    <property type="term" value="F:metalloendopeptidase activity"/>
    <property type="evidence" value="ECO:0007669"/>
    <property type="project" value="InterPro"/>
</dbReference>
<evidence type="ECO:0000259" key="10">
    <source>
        <dbReference type="SMART" id="SM00235"/>
    </source>
</evidence>
<keyword evidence="5" id="KW-0378">Hydrolase</keyword>
<evidence type="ECO:0000256" key="7">
    <source>
        <dbReference type="ARBA" id="ARBA00023049"/>
    </source>
</evidence>
<dbReference type="InterPro" id="IPR021190">
    <property type="entry name" value="Pept_M10A"/>
</dbReference>
<evidence type="ECO:0000256" key="5">
    <source>
        <dbReference type="ARBA" id="ARBA00022801"/>
    </source>
</evidence>
<dbReference type="SUPFAM" id="SSF55486">
    <property type="entry name" value="Metalloproteases ('zincins'), catalytic domain"/>
    <property type="match status" value="1"/>
</dbReference>